<evidence type="ECO:0000313" key="2">
    <source>
        <dbReference type="EMBL" id="EJX07050.1"/>
    </source>
</evidence>
<reference evidence="2" key="1">
    <citation type="journal article" date="2012" name="PLoS ONE">
        <title>Gene sets for utilization of primary and secondary nutrition supplies in the distal gut of endangered iberian lynx.</title>
        <authorList>
            <person name="Alcaide M."/>
            <person name="Messina E."/>
            <person name="Richter M."/>
            <person name="Bargiela R."/>
            <person name="Peplies J."/>
            <person name="Huws S.A."/>
            <person name="Newbold C.J."/>
            <person name="Golyshin P.N."/>
            <person name="Simon M.A."/>
            <person name="Lopez G."/>
            <person name="Yakimov M.M."/>
            <person name="Ferrer M."/>
        </authorList>
    </citation>
    <scope>NUCLEOTIDE SEQUENCE</scope>
</reference>
<sequence length="154" mass="18169">MDSVYSNIHGSSFSVFTDLRFHFSLCFFHHFLNPCRMDTTVNDELLQGNPCDLTTDRIKSRKHYCFRSIINDQIHSRQCLQSTDITSLTSNDPALHLIAWKLHHRNRGFRYMVHCTFLNGIYHIFLGFFVRILFGSVFQLLIESGNIYLHIIFY</sequence>
<proteinExistence type="predicted"/>
<feature type="transmembrane region" description="Helical" evidence="1">
    <location>
        <begin position="111"/>
        <end position="134"/>
    </location>
</feature>
<evidence type="ECO:0000256" key="1">
    <source>
        <dbReference type="SAM" id="Phobius"/>
    </source>
</evidence>
<name>J9H124_9ZZZZ</name>
<dbReference type="AlphaFoldDB" id="J9H124"/>
<keyword evidence="1" id="KW-0472">Membrane</keyword>
<organism evidence="2">
    <name type="scientific">gut metagenome</name>
    <dbReference type="NCBI Taxonomy" id="749906"/>
    <lineage>
        <taxon>unclassified sequences</taxon>
        <taxon>metagenomes</taxon>
        <taxon>organismal metagenomes</taxon>
    </lineage>
</organism>
<gene>
    <name evidence="2" type="ORF">EVA_04839</name>
</gene>
<comment type="caution">
    <text evidence="2">The sequence shown here is derived from an EMBL/GenBank/DDBJ whole genome shotgun (WGS) entry which is preliminary data.</text>
</comment>
<protein>
    <submittedName>
        <fullName evidence="2">Uncharacterized protein</fullName>
    </submittedName>
</protein>
<keyword evidence="1" id="KW-0812">Transmembrane</keyword>
<keyword evidence="1" id="KW-1133">Transmembrane helix</keyword>
<dbReference type="EMBL" id="AMCI01000990">
    <property type="protein sequence ID" value="EJX07050.1"/>
    <property type="molecule type" value="Genomic_DNA"/>
</dbReference>
<accession>J9H124</accession>